<evidence type="ECO:0000256" key="1">
    <source>
        <dbReference type="SAM" id="MobiDB-lite"/>
    </source>
</evidence>
<keyword evidence="4" id="KW-1185">Reference proteome</keyword>
<feature type="compositionally biased region" description="Polar residues" evidence="1">
    <location>
        <begin position="95"/>
        <end position="106"/>
    </location>
</feature>
<feature type="region of interest" description="Disordered" evidence="1">
    <location>
        <begin position="95"/>
        <end position="119"/>
    </location>
</feature>
<organism evidence="3 4">
    <name type="scientific">Arabis nemorensis</name>
    <dbReference type="NCBI Taxonomy" id="586526"/>
    <lineage>
        <taxon>Eukaryota</taxon>
        <taxon>Viridiplantae</taxon>
        <taxon>Streptophyta</taxon>
        <taxon>Embryophyta</taxon>
        <taxon>Tracheophyta</taxon>
        <taxon>Spermatophyta</taxon>
        <taxon>Magnoliopsida</taxon>
        <taxon>eudicotyledons</taxon>
        <taxon>Gunneridae</taxon>
        <taxon>Pentapetalae</taxon>
        <taxon>rosids</taxon>
        <taxon>malvids</taxon>
        <taxon>Brassicales</taxon>
        <taxon>Brassicaceae</taxon>
        <taxon>Arabideae</taxon>
        <taxon>Arabis</taxon>
    </lineage>
</organism>
<proteinExistence type="predicted"/>
<evidence type="ECO:0000313" key="4">
    <source>
        <dbReference type="Proteomes" id="UP000489600"/>
    </source>
</evidence>
<dbReference type="InterPro" id="IPR014002">
    <property type="entry name" value="Agenet_dom_plant"/>
</dbReference>
<comment type="caution">
    <text evidence="3">The sequence shown here is derived from an EMBL/GenBank/DDBJ whole genome shotgun (WGS) entry which is preliminary data.</text>
</comment>
<dbReference type="EMBL" id="CABITT030000005">
    <property type="protein sequence ID" value="VVB06601.1"/>
    <property type="molecule type" value="Genomic_DNA"/>
</dbReference>
<evidence type="ECO:0000259" key="2">
    <source>
        <dbReference type="SMART" id="SM00743"/>
    </source>
</evidence>
<reference evidence="3" key="1">
    <citation type="submission" date="2019-07" db="EMBL/GenBank/DDBJ databases">
        <authorList>
            <person name="Dittberner H."/>
        </authorList>
    </citation>
    <scope>NUCLEOTIDE SEQUENCE [LARGE SCALE GENOMIC DNA]</scope>
</reference>
<sequence>MENLVVKYKSLRGEETKISVPYSKIRPSPSPVGLRTYQLMEKVEALNESGWCVEVVDDTDEESPLAAEEPTASTRIRVTVRPALRDIKVSGSGQNLRATRSSSVAMQNPPPASSNGGNVAAAGKKSVIESETPLAETAAMCLSSQKDGRTRIRVPISEIRPSLSSPVGLTTYKFMNKVEALTEFGWCEGYVTELLSGNRYEVLSVGLRRVFNYSELRPCVEWKDGAWQTEEFLLREAAAAQAAEADKALSEESTRLKAENTIALNILINAVCELGRDIERLKKRRKCTEDIEDVSEKVQRLSKEEELQMVIWEIFGPEDTSDAVPNSGS</sequence>
<name>A0A565BZ46_9BRAS</name>
<feature type="domain" description="Agenet" evidence="2">
    <location>
        <begin position="170"/>
        <end position="224"/>
    </location>
</feature>
<dbReference type="AlphaFoldDB" id="A0A565BZ46"/>
<dbReference type="SMART" id="SM00743">
    <property type="entry name" value="Agenet"/>
    <property type="match status" value="1"/>
</dbReference>
<dbReference type="PANTHER" id="PTHR31917:SF151">
    <property type="entry name" value="AGENET DOMAIN-CONTAINING PROTEIN"/>
    <property type="match status" value="1"/>
</dbReference>
<accession>A0A565BZ46</accession>
<gene>
    <name evidence="3" type="ORF">ANE_LOCUS17045</name>
</gene>
<dbReference type="PANTHER" id="PTHR31917">
    <property type="entry name" value="AGENET DOMAIN-CONTAINING PROTEIN-RELATED"/>
    <property type="match status" value="1"/>
</dbReference>
<dbReference type="Proteomes" id="UP000489600">
    <property type="component" value="Unassembled WGS sequence"/>
</dbReference>
<evidence type="ECO:0000313" key="3">
    <source>
        <dbReference type="EMBL" id="VVB06601.1"/>
    </source>
</evidence>
<protein>
    <recommendedName>
        <fullName evidence="2">Agenet domain-containing protein</fullName>
    </recommendedName>
</protein>
<dbReference type="OrthoDB" id="687110at2759"/>